<sequence>MKKQYWWIIITYIVMQFSAFVGVPFFYAIGVGSDPSLDVALYKAQAYWTILSFTIAFVFILFLLRDEFKISVRNEKAAPLSISMAWAIGGVFMAIIVQTIAANIEVNLFGVEPGSENTQMIVDLIKTTPLLIAVTSIIGPVLEEIIFRKIIFRVVYKRTNFFIGAFVSSFLFAIVHGEPEHLLLYASMGFTFAYLYVKTNRILVPIFAHTMMNTFVVIIQTVFSEDIEKMMQQMEQIQSIIGGI</sequence>
<name>A0ABT9VRQ4_9BACI</name>
<dbReference type="InterPro" id="IPR003675">
    <property type="entry name" value="Rce1/LyrA-like_dom"/>
</dbReference>
<dbReference type="Proteomes" id="UP001225646">
    <property type="component" value="Unassembled WGS sequence"/>
</dbReference>
<feature type="transmembrane region" description="Helical" evidence="1">
    <location>
        <begin position="202"/>
        <end position="223"/>
    </location>
</feature>
<comment type="caution">
    <text evidence="3">The sequence shown here is derived from an EMBL/GenBank/DDBJ whole genome shotgun (WGS) entry which is preliminary data.</text>
</comment>
<dbReference type="Pfam" id="PF02517">
    <property type="entry name" value="Rce1-like"/>
    <property type="match status" value="1"/>
</dbReference>
<evidence type="ECO:0000313" key="4">
    <source>
        <dbReference type="Proteomes" id="UP001225646"/>
    </source>
</evidence>
<dbReference type="PANTHER" id="PTHR36435:SF6">
    <property type="entry name" value="ABORTIVE INFECTION PROTEIN"/>
    <property type="match status" value="1"/>
</dbReference>
<evidence type="ECO:0000256" key="1">
    <source>
        <dbReference type="SAM" id="Phobius"/>
    </source>
</evidence>
<accession>A0ABT9VRQ4</accession>
<dbReference type="PANTHER" id="PTHR36435">
    <property type="entry name" value="SLR1288 PROTEIN"/>
    <property type="match status" value="1"/>
</dbReference>
<keyword evidence="1" id="KW-0812">Transmembrane</keyword>
<dbReference type="InterPro" id="IPR052710">
    <property type="entry name" value="CAAX_protease"/>
</dbReference>
<feature type="transmembrane region" description="Helical" evidence="1">
    <location>
        <begin position="5"/>
        <end position="26"/>
    </location>
</feature>
<keyword evidence="1" id="KW-1133">Transmembrane helix</keyword>
<organism evidence="3 4">
    <name type="scientific">Aeribacillus alveayuensis</name>
    <dbReference type="NCBI Taxonomy" id="279215"/>
    <lineage>
        <taxon>Bacteria</taxon>
        <taxon>Bacillati</taxon>
        <taxon>Bacillota</taxon>
        <taxon>Bacilli</taxon>
        <taxon>Bacillales</taxon>
        <taxon>Bacillaceae</taxon>
        <taxon>Aeribacillus</taxon>
    </lineage>
</organism>
<keyword evidence="3" id="KW-0378">Hydrolase</keyword>
<keyword evidence="1" id="KW-0472">Membrane</keyword>
<evidence type="ECO:0000313" key="3">
    <source>
        <dbReference type="EMBL" id="MDQ0163653.1"/>
    </source>
</evidence>
<reference evidence="3 4" key="1">
    <citation type="submission" date="2023-07" db="EMBL/GenBank/DDBJ databases">
        <title>Genomic Encyclopedia of Type Strains, Phase IV (KMG-IV): sequencing the most valuable type-strain genomes for metagenomic binning, comparative biology and taxonomic classification.</title>
        <authorList>
            <person name="Goeker M."/>
        </authorList>
    </citation>
    <scope>NUCLEOTIDE SEQUENCE [LARGE SCALE GENOMIC DNA]</scope>
    <source>
        <strain evidence="3 4">DSM 19092</strain>
    </source>
</reference>
<evidence type="ECO:0000259" key="2">
    <source>
        <dbReference type="Pfam" id="PF02517"/>
    </source>
</evidence>
<feature type="transmembrane region" description="Helical" evidence="1">
    <location>
        <begin position="159"/>
        <end position="176"/>
    </location>
</feature>
<keyword evidence="4" id="KW-1185">Reference proteome</keyword>
<feature type="transmembrane region" description="Helical" evidence="1">
    <location>
        <begin position="85"/>
        <end position="104"/>
    </location>
</feature>
<feature type="transmembrane region" description="Helical" evidence="1">
    <location>
        <begin position="46"/>
        <end position="64"/>
    </location>
</feature>
<dbReference type="RefSeq" id="WP_419152656.1">
    <property type="nucleotide sequence ID" value="NZ_JAUSTR010000020.1"/>
</dbReference>
<feature type="transmembrane region" description="Helical" evidence="1">
    <location>
        <begin position="124"/>
        <end position="147"/>
    </location>
</feature>
<proteinExistence type="predicted"/>
<keyword evidence="3" id="KW-0645">Protease</keyword>
<gene>
    <name evidence="3" type="ORF">J2S06_002759</name>
</gene>
<feature type="domain" description="CAAX prenyl protease 2/Lysostaphin resistance protein A-like" evidence="2">
    <location>
        <begin position="129"/>
        <end position="215"/>
    </location>
</feature>
<dbReference type="EMBL" id="JAUSTR010000020">
    <property type="protein sequence ID" value="MDQ0163653.1"/>
    <property type="molecule type" value="Genomic_DNA"/>
</dbReference>
<dbReference type="GO" id="GO:0008233">
    <property type="term" value="F:peptidase activity"/>
    <property type="evidence" value="ECO:0007669"/>
    <property type="project" value="UniProtKB-KW"/>
</dbReference>
<dbReference type="GO" id="GO:0006508">
    <property type="term" value="P:proteolysis"/>
    <property type="evidence" value="ECO:0007669"/>
    <property type="project" value="UniProtKB-KW"/>
</dbReference>
<protein>
    <submittedName>
        <fullName evidence="3">Membrane protease YdiL (CAAX protease family)</fullName>
    </submittedName>
</protein>